<accession>A0ABU6UJF3</accession>
<evidence type="ECO:0000256" key="1">
    <source>
        <dbReference type="SAM" id="MobiDB-lite"/>
    </source>
</evidence>
<name>A0ABU6UJF3_9FABA</name>
<organism evidence="2 3">
    <name type="scientific">Stylosanthes scabra</name>
    <dbReference type="NCBI Taxonomy" id="79078"/>
    <lineage>
        <taxon>Eukaryota</taxon>
        <taxon>Viridiplantae</taxon>
        <taxon>Streptophyta</taxon>
        <taxon>Embryophyta</taxon>
        <taxon>Tracheophyta</taxon>
        <taxon>Spermatophyta</taxon>
        <taxon>Magnoliopsida</taxon>
        <taxon>eudicotyledons</taxon>
        <taxon>Gunneridae</taxon>
        <taxon>Pentapetalae</taxon>
        <taxon>rosids</taxon>
        <taxon>fabids</taxon>
        <taxon>Fabales</taxon>
        <taxon>Fabaceae</taxon>
        <taxon>Papilionoideae</taxon>
        <taxon>50 kb inversion clade</taxon>
        <taxon>dalbergioids sensu lato</taxon>
        <taxon>Dalbergieae</taxon>
        <taxon>Pterocarpus clade</taxon>
        <taxon>Stylosanthes</taxon>
    </lineage>
</organism>
<sequence length="224" mass="24395">MRNHENELGLHEIKGRGSVGELEGGANLIVLVYEVGGGGGGGAGNGAVRSDEENHGSGEKQEESESPRAANRRLKPLPHSCSSSSPPFCSSLSGSPPVVLLLEITHIRVPLRLKIAQKETASKSDAPRAAIFNRVHHLQLKTQNLQLPPDQALDQRSYLHLSSINQSHWIESQIEGPRSFIKRSRPVRRIRASARPSLLTLLATSSPTHLCSFQSPCDTCHFVR</sequence>
<feature type="compositionally biased region" description="Low complexity" evidence="1">
    <location>
        <begin position="77"/>
        <end position="88"/>
    </location>
</feature>
<evidence type="ECO:0000313" key="2">
    <source>
        <dbReference type="EMBL" id="MED6161445.1"/>
    </source>
</evidence>
<evidence type="ECO:0000313" key="3">
    <source>
        <dbReference type="Proteomes" id="UP001341840"/>
    </source>
</evidence>
<protein>
    <submittedName>
        <fullName evidence="2">Uncharacterized protein</fullName>
    </submittedName>
</protein>
<feature type="region of interest" description="Disordered" evidence="1">
    <location>
        <begin position="41"/>
        <end position="88"/>
    </location>
</feature>
<reference evidence="2 3" key="1">
    <citation type="journal article" date="2023" name="Plants (Basel)">
        <title>Bridging the Gap: Combining Genomics and Transcriptomics Approaches to Understand Stylosanthes scabra, an Orphan Legume from the Brazilian Caatinga.</title>
        <authorList>
            <person name="Ferreira-Neto J.R.C."/>
            <person name="da Silva M.D."/>
            <person name="Binneck E."/>
            <person name="de Melo N.F."/>
            <person name="da Silva R.H."/>
            <person name="de Melo A.L.T.M."/>
            <person name="Pandolfi V."/>
            <person name="Bustamante F.O."/>
            <person name="Brasileiro-Vidal A.C."/>
            <person name="Benko-Iseppon A.M."/>
        </authorList>
    </citation>
    <scope>NUCLEOTIDE SEQUENCE [LARGE SCALE GENOMIC DNA]</scope>
    <source>
        <tissue evidence="2">Leaves</tissue>
    </source>
</reference>
<comment type="caution">
    <text evidence="2">The sequence shown here is derived from an EMBL/GenBank/DDBJ whole genome shotgun (WGS) entry which is preliminary data.</text>
</comment>
<proteinExistence type="predicted"/>
<dbReference type="EMBL" id="JASCZI010121372">
    <property type="protein sequence ID" value="MED6161445.1"/>
    <property type="molecule type" value="Genomic_DNA"/>
</dbReference>
<dbReference type="Proteomes" id="UP001341840">
    <property type="component" value="Unassembled WGS sequence"/>
</dbReference>
<keyword evidence="3" id="KW-1185">Reference proteome</keyword>
<gene>
    <name evidence="2" type="ORF">PIB30_060838</name>
</gene>
<feature type="compositionally biased region" description="Basic and acidic residues" evidence="1">
    <location>
        <begin position="49"/>
        <end position="66"/>
    </location>
</feature>